<reference evidence="1" key="1">
    <citation type="submission" date="2019-12" db="EMBL/GenBank/DDBJ databases">
        <title>Genome sequencing and annotation of Brassica cretica.</title>
        <authorList>
            <person name="Studholme D.J."/>
            <person name="Sarris P."/>
        </authorList>
    </citation>
    <scope>NUCLEOTIDE SEQUENCE</scope>
    <source>
        <strain evidence="1">PFS-109/04</strain>
        <tissue evidence="1">Leaf</tissue>
    </source>
</reference>
<proteinExistence type="predicted"/>
<dbReference type="AlphaFoldDB" id="A0A8S9PE78"/>
<dbReference type="EMBL" id="QGKX02001521">
    <property type="protein sequence ID" value="KAF3511682.1"/>
    <property type="molecule type" value="Genomic_DNA"/>
</dbReference>
<evidence type="ECO:0000313" key="2">
    <source>
        <dbReference type="Proteomes" id="UP000712600"/>
    </source>
</evidence>
<accession>A0A8S9PE78</accession>
<name>A0A8S9PE78_BRACR</name>
<sequence length="80" mass="9499">MALLRRTCHGERHRTNRELIPNIHATYWAYQARDSRTMLSFSCRRRHLWRASSSTDRSSLQIRTTTLTTRTTPQIPPNPY</sequence>
<organism evidence="1 2">
    <name type="scientific">Brassica cretica</name>
    <name type="common">Mustard</name>
    <dbReference type="NCBI Taxonomy" id="69181"/>
    <lineage>
        <taxon>Eukaryota</taxon>
        <taxon>Viridiplantae</taxon>
        <taxon>Streptophyta</taxon>
        <taxon>Embryophyta</taxon>
        <taxon>Tracheophyta</taxon>
        <taxon>Spermatophyta</taxon>
        <taxon>Magnoliopsida</taxon>
        <taxon>eudicotyledons</taxon>
        <taxon>Gunneridae</taxon>
        <taxon>Pentapetalae</taxon>
        <taxon>rosids</taxon>
        <taxon>malvids</taxon>
        <taxon>Brassicales</taxon>
        <taxon>Brassicaceae</taxon>
        <taxon>Brassiceae</taxon>
        <taxon>Brassica</taxon>
    </lineage>
</organism>
<gene>
    <name evidence="1" type="ORF">F2Q69_00000317</name>
</gene>
<dbReference type="Proteomes" id="UP000712600">
    <property type="component" value="Unassembled WGS sequence"/>
</dbReference>
<comment type="caution">
    <text evidence="1">The sequence shown here is derived from an EMBL/GenBank/DDBJ whole genome shotgun (WGS) entry which is preliminary data.</text>
</comment>
<evidence type="ECO:0000313" key="1">
    <source>
        <dbReference type="EMBL" id="KAF3511682.1"/>
    </source>
</evidence>
<protein>
    <submittedName>
        <fullName evidence="1">Uncharacterized protein</fullName>
    </submittedName>
</protein>